<dbReference type="Proteomes" id="UP001066276">
    <property type="component" value="Chromosome 5"/>
</dbReference>
<proteinExistence type="predicted"/>
<keyword evidence="3" id="KW-1185">Reference proteome</keyword>
<evidence type="ECO:0000313" key="3">
    <source>
        <dbReference type="Proteomes" id="UP001066276"/>
    </source>
</evidence>
<feature type="compositionally biased region" description="Low complexity" evidence="1">
    <location>
        <begin position="65"/>
        <end position="78"/>
    </location>
</feature>
<evidence type="ECO:0000256" key="1">
    <source>
        <dbReference type="SAM" id="MobiDB-lite"/>
    </source>
</evidence>
<comment type="caution">
    <text evidence="2">The sequence shown here is derived from an EMBL/GenBank/DDBJ whole genome shotgun (WGS) entry which is preliminary data.</text>
</comment>
<reference evidence="2" key="1">
    <citation type="journal article" date="2022" name="bioRxiv">
        <title>Sequencing and chromosome-scale assembly of the giantPleurodeles waltlgenome.</title>
        <authorList>
            <person name="Brown T."/>
            <person name="Elewa A."/>
            <person name="Iarovenko S."/>
            <person name="Subramanian E."/>
            <person name="Araus A.J."/>
            <person name="Petzold A."/>
            <person name="Susuki M."/>
            <person name="Suzuki K.-i.T."/>
            <person name="Hayashi T."/>
            <person name="Toyoda A."/>
            <person name="Oliveira C."/>
            <person name="Osipova E."/>
            <person name="Leigh N.D."/>
            <person name="Simon A."/>
            <person name="Yun M.H."/>
        </authorList>
    </citation>
    <scope>NUCLEOTIDE SEQUENCE</scope>
    <source>
        <strain evidence="2">20211129_DDA</strain>
        <tissue evidence="2">Liver</tissue>
    </source>
</reference>
<sequence>MQVTHINSARLLPVSPVGLQSSSSHTQLRHSSSSHSVYTKGHRSPTDLYKPVPRYRGQATPSCHSTLPSAPSAATSGSHLQPAAKSSDLTADRPPEAPQAPTRDTNGGLPSRPELFSNNRQLPDRPVHGAVSAAARSPIRAATSSAAQPRSDHGRKGNPQVQKSGGAVARPHCRTGPPTCLNGHSPRSPPGLPGDSAKRLRLRHSGRDHTAPLGVGFASPRCQSASAHCIKGVMAISGAPPPPHCSASFILAG</sequence>
<protein>
    <submittedName>
        <fullName evidence="2">Uncharacterized protein</fullName>
    </submittedName>
</protein>
<dbReference type="AlphaFoldDB" id="A0AAV7S5B7"/>
<evidence type="ECO:0000313" key="2">
    <source>
        <dbReference type="EMBL" id="KAJ1159323.1"/>
    </source>
</evidence>
<name>A0AAV7S5B7_PLEWA</name>
<accession>A0AAV7S5B7</accession>
<feature type="region of interest" description="Disordered" evidence="1">
    <location>
        <begin position="16"/>
        <end position="196"/>
    </location>
</feature>
<dbReference type="EMBL" id="JANPWB010000009">
    <property type="protein sequence ID" value="KAJ1159323.1"/>
    <property type="molecule type" value="Genomic_DNA"/>
</dbReference>
<gene>
    <name evidence="2" type="ORF">NDU88_011990</name>
</gene>
<feature type="compositionally biased region" description="Low complexity" evidence="1">
    <location>
        <begin position="21"/>
        <end position="36"/>
    </location>
</feature>
<organism evidence="2 3">
    <name type="scientific">Pleurodeles waltl</name>
    <name type="common">Iberian ribbed newt</name>
    <dbReference type="NCBI Taxonomy" id="8319"/>
    <lineage>
        <taxon>Eukaryota</taxon>
        <taxon>Metazoa</taxon>
        <taxon>Chordata</taxon>
        <taxon>Craniata</taxon>
        <taxon>Vertebrata</taxon>
        <taxon>Euteleostomi</taxon>
        <taxon>Amphibia</taxon>
        <taxon>Batrachia</taxon>
        <taxon>Caudata</taxon>
        <taxon>Salamandroidea</taxon>
        <taxon>Salamandridae</taxon>
        <taxon>Pleurodelinae</taxon>
        <taxon>Pleurodeles</taxon>
    </lineage>
</organism>